<protein>
    <recommendedName>
        <fullName evidence="6">Flagellar protein FlgN</fullName>
    </recommendedName>
</protein>
<evidence type="ECO:0000256" key="3">
    <source>
        <dbReference type="ARBA" id="ARBA00022795"/>
    </source>
</evidence>
<name>A0ABP7LK16_9GAMM</name>
<dbReference type="EMBL" id="BAAAZT010000059">
    <property type="protein sequence ID" value="GAA3903416.1"/>
    <property type="molecule type" value="Genomic_DNA"/>
</dbReference>
<gene>
    <name evidence="4" type="ORF">GCM10022228_12080</name>
</gene>
<reference evidence="5" key="1">
    <citation type="journal article" date="2019" name="Int. J. Syst. Evol. Microbiol.">
        <title>The Global Catalogue of Microorganisms (GCM) 10K type strain sequencing project: providing services to taxonomists for standard genome sequencing and annotation.</title>
        <authorList>
            <consortium name="The Broad Institute Genomics Platform"/>
            <consortium name="The Broad Institute Genome Sequencing Center for Infectious Disease"/>
            <person name="Wu L."/>
            <person name="Ma J."/>
        </authorList>
    </citation>
    <scope>NUCLEOTIDE SEQUENCE [LARGE SCALE GENOMIC DNA]</scope>
    <source>
        <strain evidence="5">JCM 16914</strain>
    </source>
</reference>
<evidence type="ECO:0008006" key="6">
    <source>
        <dbReference type="Google" id="ProtNLM"/>
    </source>
</evidence>
<keyword evidence="3" id="KW-1005">Bacterial flagellum biogenesis</keyword>
<dbReference type="Pfam" id="PF05130">
    <property type="entry name" value="FlgN"/>
    <property type="match status" value="1"/>
</dbReference>
<proteinExistence type="inferred from homology"/>
<evidence type="ECO:0000313" key="5">
    <source>
        <dbReference type="Proteomes" id="UP001500133"/>
    </source>
</evidence>
<evidence type="ECO:0000256" key="2">
    <source>
        <dbReference type="ARBA" id="ARBA00007703"/>
    </source>
</evidence>
<dbReference type="SUPFAM" id="SSF140566">
    <property type="entry name" value="FlgN-like"/>
    <property type="match status" value="1"/>
</dbReference>
<keyword evidence="5" id="KW-1185">Reference proteome</keyword>
<sequence length="149" mass="16774">MSLARLLSDQQTRLDKLIALMEHERSLLTQGHIDGSRLARIAEDKQTLLAELESMETLRHSVQKRLGYPDSPDGARQSATDAGCARSWQALLEKSERVARMNEQVGQMVSLRMTHNQRMLDYIHRLAEKTLYTPDGRNSAQSGRISASA</sequence>
<comment type="function">
    <text evidence="1">Required for the efficient initiation of filament assembly.</text>
</comment>
<dbReference type="InterPro" id="IPR036679">
    <property type="entry name" value="FlgN-like_sf"/>
</dbReference>
<dbReference type="RefSeq" id="WP_344703350.1">
    <property type="nucleotide sequence ID" value="NZ_BAAAZT010000059.1"/>
</dbReference>
<dbReference type="Gene3D" id="1.20.58.300">
    <property type="entry name" value="FlgN-like"/>
    <property type="match status" value="1"/>
</dbReference>
<dbReference type="Proteomes" id="UP001500133">
    <property type="component" value="Unassembled WGS sequence"/>
</dbReference>
<dbReference type="InterPro" id="IPR007809">
    <property type="entry name" value="FlgN-like"/>
</dbReference>
<evidence type="ECO:0000256" key="1">
    <source>
        <dbReference type="ARBA" id="ARBA00002397"/>
    </source>
</evidence>
<comment type="caution">
    <text evidence="4">The sequence shown here is derived from an EMBL/GenBank/DDBJ whole genome shotgun (WGS) entry which is preliminary data.</text>
</comment>
<comment type="similarity">
    <text evidence="2">Belongs to the FlgN family.</text>
</comment>
<evidence type="ECO:0000313" key="4">
    <source>
        <dbReference type="EMBL" id="GAA3903416.1"/>
    </source>
</evidence>
<accession>A0ABP7LK16</accession>
<organism evidence="4 5">
    <name type="scientific">Halomonas cibimaris</name>
    <dbReference type="NCBI Taxonomy" id="657012"/>
    <lineage>
        <taxon>Bacteria</taxon>
        <taxon>Pseudomonadati</taxon>
        <taxon>Pseudomonadota</taxon>
        <taxon>Gammaproteobacteria</taxon>
        <taxon>Oceanospirillales</taxon>
        <taxon>Halomonadaceae</taxon>
        <taxon>Halomonas</taxon>
    </lineage>
</organism>